<reference evidence="2" key="1">
    <citation type="journal article" date="2019" name="Int. J. Syst. Evol. Microbiol.">
        <title>The Global Catalogue of Microorganisms (GCM) 10K type strain sequencing project: providing services to taxonomists for standard genome sequencing and annotation.</title>
        <authorList>
            <consortium name="The Broad Institute Genomics Platform"/>
            <consortium name="The Broad Institute Genome Sequencing Center for Infectious Disease"/>
            <person name="Wu L."/>
            <person name="Ma J."/>
        </authorList>
    </citation>
    <scope>NUCLEOTIDE SEQUENCE [LARGE SCALE GENOMIC DNA]</scope>
    <source>
        <strain evidence="2">JCM 16112</strain>
    </source>
</reference>
<evidence type="ECO:0000313" key="1">
    <source>
        <dbReference type="EMBL" id="GAA0877227.1"/>
    </source>
</evidence>
<accession>A0ABP3Y8T0</accession>
<dbReference type="RefSeq" id="WP_343847924.1">
    <property type="nucleotide sequence ID" value="NZ_BAAAFI010000001.1"/>
</dbReference>
<name>A0ABP3Y8T0_9BACT</name>
<keyword evidence="2" id="KW-1185">Reference proteome</keyword>
<protein>
    <submittedName>
        <fullName evidence="1">Uncharacterized protein</fullName>
    </submittedName>
</protein>
<dbReference type="Proteomes" id="UP001500469">
    <property type="component" value="Unassembled WGS sequence"/>
</dbReference>
<evidence type="ECO:0000313" key="2">
    <source>
        <dbReference type="Proteomes" id="UP001500469"/>
    </source>
</evidence>
<gene>
    <name evidence="1" type="ORF">GCM10009119_01950</name>
</gene>
<sequence>MNNSANQEDYIQFDRVRIMDKVGFAQPVEAFSVLVPKGWKVDGGVLWNQPGTACAGTNMGMKASSPDGKYSFEIMPNYIWGFSSDPQIGQFQRQQQFPKYCSYGEPLNAETYFRQVFAPYDLGNPNILSVTENSHGTQSLQESAAKTRQEMMKYGASQVNFYPSGISANINWNNGQEALVLCGVVVIETFIPNVYNGSMSKAYTSAASERVVFSYPAGEKEKATNMLSVIVGSFRTNTAWKKTVDDFWLAVRTQSNIQHIGRIQQIDEQTAEIGRQTIAAGKENAARMNASMRTWEASQTSQDRIHTDFVKAIKEVENFQDETGTYEMSSGYNHAWSRGDGSSFLMTDSPNFDPSSVFQDQSWKEMKRVD</sequence>
<organism evidence="1 2">
    <name type="scientific">Algoriphagus jejuensis</name>
    <dbReference type="NCBI Taxonomy" id="419934"/>
    <lineage>
        <taxon>Bacteria</taxon>
        <taxon>Pseudomonadati</taxon>
        <taxon>Bacteroidota</taxon>
        <taxon>Cytophagia</taxon>
        <taxon>Cytophagales</taxon>
        <taxon>Cyclobacteriaceae</taxon>
        <taxon>Algoriphagus</taxon>
    </lineage>
</organism>
<dbReference type="EMBL" id="BAAAFI010000001">
    <property type="protein sequence ID" value="GAA0877227.1"/>
    <property type="molecule type" value="Genomic_DNA"/>
</dbReference>
<proteinExistence type="predicted"/>
<comment type="caution">
    <text evidence="1">The sequence shown here is derived from an EMBL/GenBank/DDBJ whole genome shotgun (WGS) entry which is preliminary data.</text>
</comment>